<keyword evidence="3" id="KW-0677">Repeat</keyword>
<name>A0A368QGQ5_SETIT</name>
<dbReference type="OrthoDB" id="1394818at2759"/>
<dbReference type="Gene3D" id="3.80.10.10">
    <property type="entry name" value="Ribonuclease Inhibitor"/>
    <property type="match status" value="1"/>
</dbReference>
<accession>A0A368QGQ5</accession>
<feature type="signal peptide" evidence="4">
    <location>
        <begin position="1"/>
        <end position="24"/>
    </location>
</feature>
<feature type="chain" id="PRO_5016975973" description="Leucine-rich repeat-containing N-terminal plant-type domain-containing protein" evidence="4">
    <location>
        <begin position="25"/>
        <end position="141"/>
    </location>
</feature>
<evidence type="ECO:0000256" key="4">
    <source>
        <dbReference type="SAM" id="SignalP"/>
    </source>
</evidence>
<reference evidence="6" key="2">
    <citation type="submission" date="2015-07" db="EMBL/GenBank/DDBJ databases">
        <authorList>
            <person name="Noorani M."/>
        </authorList>
    </citation>
    <scope>NUCLEOTIDE SEQUENCE</scope>
    <source>
        <strain evidence="6">Yugu1</strain>
    </source>
</reference>
<keyword evidence="2 4" id="KW-0732">Signal</keyword>
<sequence length="141" mass="15249">MAVVTARRTLSIAAAAVLMAIVAAASLAAASKDADALTSLRNGLKDPDGALKSWDPTLVNPCTWMSVTCDGDNRASPACKWRWRLAASFFQTSLSIWVRLGLGEKRDAFVIHLRPRSFRPEPPGMRPVPGGLVRKRSCSWG</sequence>
<evidence type="ECO:0000256" key="2">
    <source>
        <dbReference type="ARBA" id="ARBA00022729"/>
    </source>
</evidence>
<protein>
    <recommendedName>
        <fullName evidence="5">Leucine-rich repeat-containing N-terminal plant-type domain-containing protein</fullName>
    </recommendedName>
</protein>
<organism evidence="6">
    <name type="scientific">Setaria italica</name>
    <name type="common">Foxtail millet</name>
    <name type="synonym">Panicum italicum</name>
    <dbReference type="NCBI Taxonomy" id="4555"/>
    <lineage>
        <taxon>Eukaryota</taxon>
        <taxon>Viridiplantae</taxon>
        <taxon>Streptophyta</taxon>
        <taxon>Embryophyta</taxon>
        <taxon>Tracheophyta</taxon>
        <taxon>Spermatophyta</taxon>
        <taxon>Magnoliopsida</taxon>
        <taxon>Liliopsida</taxon>
        <taxon>Poales</taxon>
        <taxon>Poaceae</taxon>
        <taxon>PACMAD clade</taxon>
        <taxon>Panicoideae</taxon>
        <taxon>Panicodae</taxon>
        <taxon>Paniceae</taxon>
        <taxon>Cenchrinae</taxon>
        <taxon>Setaria</taxon>
    </lineage>
</organism>
<evidence type="ECO:0000256" key="1">
    <source>
        <dbReference type="ARBA" id="ARBA00022614"/>
    </source>
</evidence>
<dbReference type="Pfam" id="PF08263">
    <property type="entry name" value="LRRNT_2"/>
    <property type="match status" value="1"/>
</dbReference>
<evidence type="ECO:0000256" key="3">
    <source>
        <dbReference type="ARBA" id="ARBA00022737"/>
    </source>
</evidence>
<dbReference type="STRING" id="4555.A0A368QGQ5"/>
<dbReference type="InterPro" id="IPR032675">
    <property type="entry name" value="LRR_dom_sf"/>
</dbReference>
<feature type="domain" description="Leucine-rich repeat-containing N-terminal plant-type" evidence="5">
    <location>
        <begin position="31"/>
        <end position="70"/>
    </location>
</feature>
<evidence type="ECO:0000313" key="6">
    <source>
        <dbReference type="EMBL" id="RCV17166.1"/>
    </source>
</evidence>
<dbReference type="EMBL" id="CM003530">
    <property type="protein sequence ID" value="RCV17166.1"/>
    <property type="molecule type" value="Genomic_DNA"/>
</dbReference>
<dbReference type="AlphaFoldDB" id="A0A368QGQ5"/>
<reference evidence="6" key="1">
    <citation type="journal article" date="2012" name="Nat. Biotechnol.">
        <title>Reference genome sequence of the model plant Setaria.</title>
        <authorList>
            <person name="Bennetzen J.L."/>
            <person name="Schmutz J."/>
            <person name="Wang H."/>
            <person name="Percifield R."/>
            <person name="Hawkins J."/>
            <person name="Pontaroli A.C."/>
            <person name="Estep M."/>
            <person name="Feng L."/>
            <person name="Vaughn J.N."/>
            <person name="Grimwood J."/>
            <person name="Jenkins J."/>
            <person name="Barry K."/>
            <person name="Lindquist E."/>
            <person name="Hellsten U."/>
            <person name="Deshpande S."/>
            <person name="Wang X."/>
            <person name="Wu X."/>
            <person name="Mitros T."/>
            <person name="Triplett J."/>
            <person name="Yang X."/>
            <person name="Ye C.Y."/>
            <person name="Mauro-Herrera M."/>
            <person name="Wang L."/>
            <person name="Li P."/>
            <person name="Sharma M."/>
            <person name="Sharma R."/>
            <person name="Ronald P.C."/>
            <person name="Panaud O."/>
            <person name="Kellogg E.A."/>
            <person name="Brutnell T.P."/>
            <person name="Doust A.N."/>
            <person name="Tuskan G.A."/>
            <person name="Rokhsar D."/>
            <person name="Devos K.M."/>
        </authorList>
    </citation>
    <scope>NUCLEOTIDE SEQUENCE [LARGE SCALE GENOMIC DNA]</scope>
    <source>
        <strain evidence="6">Yugu1</strain>
    </source>
</reference>
<keyword evidence="1" id="KW-0433">Leucine-rich repeat</keyword>
<dbReference type="InterPro" id="IPR013210">
    <property type="entry name" value="LRR_N_plant-typ"/>
</dbReference>
<proteinExistence type="predicted"/>
<gene>
    <name evidence="6" type="ORF">SETIT_3G197900v2</name>
</gene>
<dbReference type="PANTHER" id="PTHR47988">
    <property type="entry name" value="SOMATIC EMBRYOGENESIS RECEPTOR KINASE 1"/>
    <property type="match status" value="1"/>
</dbReference>
<evidence type="ECO:0000259" key="5">
    <source>
        <dbReference type="Pfam" id="PF08263"/>
    </source>
</evidence>